<dbReference type="InterPro" id="IPR042856">
    <property type="entry name" value="RSP14"/>
</dbReference>
<dbReference type="AlphaFoldDB" id="A0A0G4J4P9"/>
<dbReference type="PANTHER" id="PTHR15599:SF1">
    <property type="entry name" value="RADIAL SPOKE HEAD 14 HOMOLOG"/>
    <property type="match status" value="1"/>
</dbReference>
<gene>
    <name evidence="1" type="ORF">PBRA_008928</name>
</gene>
<dbReference type="InterPro" id="IPR011989">
    <property type="entry name" value="ARM-like"/>
</dbReference>
<evidence type="ECO:0000313" key="2">
    <source>
        <dbReference type="Proteomes" id="UP000039324"/>
    </source>
</evidence>
<sequence length="379" mass="41188">MCSKLDQTLSLLYTHAAHDNVPDDAPNSFTTAYGRGIFAKIVGGSSIEYARWPDRSKQSGCLKDRANVAVRVKALRQLVDLWHNPINIVESIPYALLDSLSMILEGSADPAGRVLASQALVLFSGVRSGRQIIYTSKLTMNLVLDLMADPDDEVKANSYTILENVFLDAAGVAAALEERLISRLMLRGQNEENPALLVKALTALSHVVSDKMGIATLIELDASLRCVVSHTRSEDGATRAVSALCMAQISRDPEGRKVILQSNAIFKLNKLLSDDVEEARVNAARALALLAVDLRGKAEIVELGVIPTLLACLGHQGARQRFLAMFALQCLAAVAENPRGRFLLNDNRDAVDLIEKAAADDPCLDRYAKRAIASMKWTP</sequence>
<dbReference type="SUPFAM" id="SSF48371">
    <property type="entry name" value="ARM repeat"/>
    <property type="match status" value="1"/>
</dbReference>
<accession>A0A0G4J4P9</accession>
<evidence type="ECO:0008006" key="3">
    <source>
        <dbReference type="Google" id="ProtNLM"/>
    </source>
</evidence>
<reference evidence="1 2" key="1">
    <citation type="submission" date="2015-02" db="EMBL/GenBank/DDBJ databases">
        <authorList>
            <person name="Chooi Y.-H."/>
        </authorList>
    </citation>
    <scope>NUCLEOTIDE SEQUENCE [LARGE SCALE GENOMIC DNA]</scope>
    <source>
        <strain evidence="1">E3</strain>
    </source>
</reference>
<proteinExistence type="predicted"/>
<dbReference type="Gene3D" id="1.25.10.10">
    <property type="entry name" value="Leucine-rich Repeat Variant"/>
    <property type="match status" value="2"/>
</dbReference>
<dbReference type="EMBL" id="CDSF01000124">
    <property type="protein sequence ID" value="CEP02344.1"/>
    <property type="molecule type" value="Genomic_DNA"/>
</dbReference>
<evidence type="ECO:0000313" key="1">
    <source>
        <dbReference type="EMBL" id="CEP02344.1"/>
    </source>
</evidence>
<organism evidence="1 2">
    <name type="scientific">Plasmodiophora brassicae</name>
    <name type="common">Clubroot disease agent</name>
    <dbReference type="NCBI Taxonomy" id="37360"/>
    <lineage>
        <taxon>Eukaryota</taxon>
        <taxon>Sar</taxon>
        <taxon>Rhizaria</taxon>
        <taxon>Endomyxa</taxon>
        <taxon>Phytomyxea</taxon>
        <taxon>Plasmodiophorida</taxon>
        <taxon>Plasmodiophoridae</taxon>
        <taxon>Plasmodiophora</taxon>
    </lineage>
</organism>
<protein>
    <recommendedName>
        <fullName evidence="3">Armadillo repeat-containing domain-containing protein</fullName>
    </recommendedName>
</protein>
<dbReference type="STRING" id="37360.A0A0G4J4P9"/>
<dbReference type="InterPro" id="IPR016024">
    <property type="entry name" value="ARM-type_fold"/>
</dbReference>
<keyword evidence="2" id="KW-1185">Reference proteome</keyword>
<dbReference type="PANTHER" id="PTHR15599">
    <property type="entry name" value="RTDR1"/>
    <property type="match status" value="1"/>
</dbReference>
<name>A0A0G4J4P9_PLABS</name>
<dbReference type="Proteomes" id="UP000039324">
    <property type="component" value="Unassembled WGS sequence"/>
</dbReference>
<dbReference type="OrthoDB" id="409644at2759"/>